<evidence type="ECO:0000313" key="5">
    <source>
        <dbReference type="EMBL" id="MBB1096020.1"/>
    </source>
</evidence>
<name>A0A7W3UJD8_9LACO</name>
<evidence type="ECO:0000256" key="4">
    <source>
        <dbReference type="HAMAP-Rule" id="MF_01473"/>
    </source>
</evidence>
<keyword evidence="2 4" id="KW-1003">Cell membrane</keyword>
<dbReference type="NCBIfam" id="TIGR02919">
    <property type="entry name" value="accessory Sec system glycosylation chaperone GtfB"/>
    <property type="match status" value="1"/>
</dbReference>
<dbReference type="AlphaFoldDB" id="A0A7W3UJD8"/>
<gene>
    <name evidence="4 5" type="primary">gtfB</name>
    <name evidence="5" type="ORF">H5R92_07525</name>
    <name evidence="6" type="ORF">LTY36_09470</name>
</gene>
<keyword evidence="3 4" id="KW-0472">Membrane</keyword>
<dbReference type="GO" id="GO:0017122">
    <property type="term" value="C:protein N-acetylglucosaminyltransferase complex"/>
    <property type="evidence" value="ECO:0007669"/>
    <property type="project" value="UniProtKB-UniRule"/>
</dbReference>
<evidence type="ECO:0000256" key="2">
    <source>
        <dbReference type="ARBA" id="ARBA00022475"/>
    </source>
</evidence>
<reference evidence="6 8" key="2">
    <citation type="submission" date="2021-12" db="EMBL/GenBank/DDBJ databases">
        <title>A phylogenomic analysis of Limosilactobacillus reuteri reveals ancient and stable evolutionary relationships with rodents and birds and zoonotic transmission to humans.</title>
        <authorList>
            <person name="Li F."/>
            <person name="Li X."/>
            <person name="Cheng C."/>
            <person name="Tollenaar S."/>
            <person name="Zhang J.S."/>
            <person name="Simpson D."/>
            <person name="Tasseva G."/>
            <person name="Perez-Munoz M.E."/>
            <person name="Frese S."/>
            <person name="Gaenzle M.G."/>
            <person name="Walter J."/>
            <person name="Zheng J."/>
        </authorList>
    </citation>
    <scope>NUCLEOTIDE SEQUENCE [LARGE SCALE GENOMIC DNA]</scope>
    <source>
        <strain evidence="6 8">BG-MG3-B</strain>
    </source>
</reference>
<dbReference type="HAMAP" id="MF_01473">
    <property type="entry name" value="GtfB"/>
    <property type="match status" value="1"/>
</dbReference>
<proteinExistence type="inferred from homology"/>
<dbReference type="GO" id="GO:0005886">
    <property type="term" value="C:plasma membrane"/>
    <property type="evidence" value="ECO:0007669"/>
    <property type="project" value="UniProtKB-SubCell"/>
</dbReference>
<evidence type="ECO:0000313" key="8">
    <source>
        <dbReference type="Proteomes" id="UP001199710"/>
    </source>
</evidence>
<dbReference type="InterPro" id="IPR014268">
    <property type="entry name" value="GtfB"/>
</dbReference>
<dbReference type="EMBL" id="JACIVE010000060">
    <property type="protein sequence ID" value="MBB1096020.1"/>
    <property type="molecule type" value="Genomic_DNA"/>
</dbReference>
<accession>A0A7W3UJD8</accession>
<comment type="similarity">
    <text evidence="4">Belongs to the GtfB family.</text>
</comment>
<evidence type="ECO:0000256" key="1">
    <source>
        <dbReference type="ARBA" id="ARBA00004922"/>
    </source>
</evidence>
<organism evidence="5 7">
    <name type="scientific">Limosilactobacillus agrestis</name>
    <dbReference type="NCBI Taxonomy" id="2759748"/>
    <lineage>
        <taxon>Bacteria</taxon>
        <taxon>Bacillati</taxon>
        <taxon>Bacillota</taxon>
        <taxon>Bacilli</taxon>
        <taxon>Lactobacillales</taxon>
        <taxon>Lactobacillaceae</taxon>
        <taxon>Limosilactobacillus</taxon>
    </lineage>
</organism>
<protein>
    <recommendedName>
        <fullName evidence="4">UDP-N-acetylglucosamine--peptide N-acetylglucosaminyltransferase stabilizing protein GtfB</fullName>
    </recommendedName>
    <alternativeName>
        <fullName evidence="4">Glycosyltransferase stabilizing protein GtfB</fullName>
    </alternativeName>
</protein>
<comment type="subunit">
    <text evidence="4">Forms a heterotetramer with 2 subunits each of GtfA and GtfB. Part of the accessory SecA2/SecY2 protein translocation apparatus.</text>
</comment>
<evidence type="ECO:0000256" key="3">
    <source>
        <dbReference type="ARBA" id="ARBA00023136"/>
    </source>
</evidence>
<comment type="subcellular location">
    <subcellularLocation>
        <location evidence="4">Cell membrane</location>
        <topology evidence="4">Peripheral membrane protein</topology>
    </subcellularLocation>
</comment>
<dbReference type="GO" id="GO:0031647">
    <property type="term" value="P:regulation of protein stability"/>
    <property type="evidence" value="ECO:0007669"/>
    <property type="project" value="UniProtKB-UniRule"/>
</dbReference>
<comment type="function">
    <text evidence="4">Required for polymorphic O-glycosylation of the serine-rich repeat protein in this bacteria. A stabilizing protein that is part of the accessory SecA2/SecY2 system specifically required to export serine-rich repeat cell wall proteins usually encoded upstream in the same operon. The GtfA-GtfB complex adds GlcNAc from UDP-GlcNAc to the substrate protein, attaching the first sugar residue. Stabilizes the glycosylation activity of GtfA. Has no N-acetylglucosaminyl transferase activity on its own.</text>
</comment>
<dbReference type="RefSeq" id="WP_182578881.1">
    <property type="nucleotide sequence ID" value="NZ_JACIVE010000060.1"/>
</dbReference>
<keyword evidence="8" id="KW-1185">Reference proteome</keyword>
<reference evidence="5 7" key="1">
    <citation type="submission" date="2020-07" db="EMBL/GenBank/DDBJ databases">
        <title>Description of Limosilactobacillus balticus sp. nov., Limosilactobacillus agrestis sp. nov., Limosilactobacillus albertensis sp. nov., Limosilactobacillus rudii sp. nov., Limosilactobacillus fastidiosus sp. nov., five novel Limosilactobacillus species isolated from the vertebrate gastrointestinal tract, and proposal of 6 subspecies of Limosilactobacillus reuteri adapted to the gastrointestinal tract of specific vertebrate hosts.</title>
        <authorList>
            <person name="Li F."/>
            <person name="Cheng C."/>
            <person name="Zheng J."/>
            <person name="Quevedo R.M."/>
            <person name="Li J."/>
            <person name="Roos S."/>
            <person name="Gaenzle M.G."/>
            <person name="Walter J."/>
        </authorList>
    </citation>
    <scope>NUCLEOTIDE SEQUENCE [LARGE SCALE GENOMIC DNA]</scope>
    <source>
        <strain evidence="5 7">BG-MG3-A</strain>
    </source>
</reference>
<dbReference type="Proteomes" id="UP001199710">
    <property type="component" value="Unassembled WGS sequence"/>
</dbReference>
<sequence>MINLFERFDRPSLDFLRSQVIAKIKIPTVAMYDDGFLPENIDSPIQYFCKLGGNKKPLYFDQLPVPEFWRIDANGSKASVFDMNRRRANIFFSATNNSRLVKEVQWLDSYGKVAWIDHYDQHGQRFAKTIYSSGRAVSRKYFDNRGRLVLTWNLIADDLFLHTGLEQRHFASYVDFICYYLNVRHYNLDHVFINTLNKSLAVVLRLKPDGEDTIFWHEATGKDLPGNMKFVMENKTRVKHIVFQRFEDWQRRVEFLPEDTGNVDFRYLGIIYPHPRSNQLRANALIFTNSDQIEHLDDLVKMLPNVHFNIAAITEMSSKLMAFQDYPNVDLYPVVKPNRVKQLINDCDIYFDINHGNEILDSVRGAFEQNMLILGFKNTLHQPQLVAAENIFDPNNTTGMAQQVLTALVQPRKMKKLIDEQRLVASDMKIEDYKKVLGALINE</sequence>
<dbReference type="Proteomes" id="UP000534578">
    <property type="component" value="Unassembled WGS sequence"/>
</dbReference>
<comment type="pathway">
    <text evidence="1 4">Protein modification; protein glycosylation.</text>
</comment>
<evidence type="ECO:0000313" key="6">
    <source>
        <dbReference type="EMBL" id="MCD7131407.1"/>
    </source>
</evidence>
<evidence type="ECO:0000313" key="7">
    <source>
        <dbReference type="Proteomes" id="UP000534578"/>
    </source>
</evidence>
<dbReference type="EMBL" id="JAJPDE010000078">
    <property type="protein sequence ID" value="MCD7131407.1"/>
    <property type="molecule type" value="Genomic_DNA"/>
</dbReference>
<dbReference type="UniPathway" id="UPA00378"/>
<comment type="caution">
    <text evidence="5">The sequence shown here is derived from an EMBL/GenBank/DDBJ whole genome shotgun (WGS) entry which is preliminary data.</text>
</comment>